<proteinExistence type="predicted"/>
<protein>
    <submittedName>
        <fullName evidence="2">Uncharacterized protein</fullName>
    </submittedName>
</protein>
<organism evidence="2 3">
    <name type="scientific">Methylomonas rosea</name>
    <dbReference type="NCBI Taxonomy" id="2952227"/>
    <lineage>
        <taxon>Bacteria</taxon>
        <taxon>Pseudomonadati</taxon>
        <taxon>Pseudomonadota</taxon>
        <taxon>Gammaproteobacteria</taxon>
        <taxon>Methylococcales</taxon>
        <taxon>Methylococcaceae</taxon>
        <taxon>Methylomonas</taxon>
    </lineage>
</organism>
<keyword evidence="1" id="KW-0812">Transmembrane</keyword>
<reference evidence="2 3" key="1">
    <citation type="submission" date="2022-07" db="EMBL/GenBank/DDBJ databases">
        <title>Methylomonas rivi sp. nov., Methylomonas rosea sp. nov., Methylomonas aureus sp. nov. and Methylomonas subterranea sp. nov., four novel methanotrophs isolated from a freshwater creek and the deep terrestrial subsurface.</title>
        <authorList>
            <person name="Abin C."/>
            <person name="Sankaranarayanan K."/>
            <person name="Garner C."/>
            <person name="Sindelar R."/>
            <person name="Kotary K."/>
            <person name="Garner R."/>
            <person name="Barclay S."/>
            <person name="Lawson P."/>
            <person name="Krumholz L."/>
        </authorList>
    </citation>
    <scope>NUCLEOTIDE SEQUENCE [LARGE SCALE GENOMIC DNA]</scope>
    <source>
        <strain evidence="2 3">WSC-7</strain>
    </source>
</reference>
<name>A0ABT1TWN2_9GAMM</name>
<keyword evidence="3" id="KW-1185">Reference proteome</keyword>
<dbReference type="RefSeq" id="WP_256607504.1">
    <property type="nucleotide sequence ID" value="NZ_JANIBL010000042.1"/>
</dbReference>
<dbReference type="Proteomes" id="UP001524570">
    <property type="component" value="Unassembled WGS sequence"/>
</dbReference>
<feature type="transmembrane region" description="Helical" evidence="1">
    <location>
        <begin position="31"/>
        <end position="51"/>
    </location>
</feature>
<keyword evidence="1" id="KW-1133">Transmembrane helix</keyword>
<sequence>MNLKNKPWALYILFGAIFTVIWGVWFDYSYWQWLICWALTTGASLAAAHLIKYQYLTLDKRITSEKTTEWDVYINNIRMGTVTDAQYASMQQRVYIDPKNSMAQIVNIVYVLQTVIIKLAVAIPLGVFWMMVFSLGYSPDTWVGTIQLLQTADAASLTAAAKSLHEMFFMLALLTALIAGVMMALGVKFGFKNVYADAIGVLLRQHFKVPADGEIRLCRPVHFDTIHEHGKSAP</sequence>
<evidence type="ECO:0000313" key="3">
    <source>
        <dbReference type="Proteomes" id="UP001524570"/>
    </source>
</evidence>
<keyword evidence="1" id="KW-0472">Membrane</keyword>
<gene>
    <name evidence="2" type="ORF">NP589_13710</name>
</gene>
<comment type="caution">
    <text evidence="2">The sequence shown here is derived from an EMBL/GenBank/DDBJ whole genome shotgun (WGS) entry which is preliminary data.</text>
</comment>
<feature type="transmembrane region" description="Helical" evidence="1">
    <location>
        <begin position="7"/>
        <end position="25"/>
    </location>
</feature>
<evidence type="ECO:0000313" key="2">
    <source>
        <dbReference type="EMBL" id="MCQ8118488.1"/>
    </source>
</evidence>
<evidence type="ECO:0000256" key="1">
    <source>
        <dbReference type="SAM" id="Phobius"/>
    </source>
</evidence>
<dbReference type="EMBL" id="JANIBL010000042">
    <property type="protein sequence ID" value="MCQ8118488.1"/>
    <property type="molecule type" value="Genomic_DNA"/>
</dbReference>
<feature type="transmembrane region" description="Helical" evidence="1">
    <location>
        <begin position="108"/>
        <end position="132"/>
    </location>
</feature>
<accession>A0ABT1TWN2</accession>
<feature type="transmembrane region" description="Helical" evidence="1">
    <location>
        <begin position="167"/>
        <end position="187"/>
    </location>
</feature>